<proteinExistence type="predicted"/>
<gene>
    <name evidence="1" type="ORF">MM415B04875_0007</name>
</gene>
<organism evidence="1">
    <name type="scientific">viral metagenome</name>
    <dbReference type="NCBI Taxonomy" id="1070528"/>
    <lineage>
        <taxon>unclassified sequences</taxon>
        <taxon>metagenomes</taxon>
        <taxon>organismal metagenomes</taxon>
    </lineage>
</organism>
<protein>
    <submittedName>
        <fullName evidence="1">Uncharacterized protein</fullName>
    </submittedName>
</protein>
<reference evidence="1" key="1">
    <citation type="submission" date="2020-03" db="EMBL/GenBank/DDBJ databases">
        <title>The deep terrestrial virosphere.</title>
        <authorList>
            <person name="Holmfeldt K."/>
            <person name="Nilsson E."/>
            <person name="Simone D."/>
            <person name="Lopez-Fernandez M."/>
            <person name="Wu X."/>
            <person name="de Brujin I."/>
            <person name="Lundin D."/>
            <person name="Andersson A."/>
            <person name="Bertilsson S."/>
            <person name="Dopson M."/>
        </authorList>
    </citation>
    <scope>NUCLEOTIDE SEQUENCE</scope>
    <source>
        <strain evidence="1">MM415B04875</strain>
    </source>
</reference>
<accession>A0A6M3LUI2</accession>
<sequence length="66" mass="7455">MKLTKTQCHELYNQHIGTGYILVHNSANNIRIVEINLGRNNQWHTGGGRRVSDVLSDLALEIKGEQ</sequence>
<evidence type="ECO:0000313" key="1">
    <source>
        <dbReference type="EMBL" id="QJA96258.1"/>
    </source>
</evidence>
<dbReference type="EMBL" id="MT143383">
    <property type="protein sequence ID" value="QJA96258.1"/>
    <property type="molecule type" value="Genomic_DNA"/>
</dbReference>
<dbReference type="AlphaFoldDB" id="A0A6M3LUI2"/>
<name>A0A6M3LUI2_9ZZZZ</name>